<evidence type="ECO:0000313" key="7">
    <source>
        <dbReference type="EMBL" id="JAB62399.1"/>
    </source>
</evidence>
<dbReference type="Pfam" id="PF04588">
    <property type="entry name" value="HIG_1_N"/>
    <property type="match status" value="1"/>
</dbReference>
<dbReference type="EMBL" id="GALX01006067">
    <property type="protein sequence ID" value="JAB62399.1"/>
    <property type="molecule type" value="Transcribed_RNA"/>
</dbReference>
<evidence type="ECO:0000256" key="4">
    <source>
        <dbReference type="ARBA" id="ARBA00023136"/>
    </source>
</evidence>
<dbReference type="PROSITE" id="PS51503">
    <property type="entry name" value="HIG1"/>
    <property type="match status" value="1"/>
</dbReference>
<sequence>KVYLVYGVMSLRQSNIEMGSKAKIDFTEEDLAKYDWITLRKDMDNLLPTETFTQKFYRKFLENPFVPIGCLATTLALSYGLWSFRNGKKKMSQYMMRTRVVAQGFTVLALVVGVSMGAQKNAKKL</sequence>
<evidence type="ECO:0000259" key="6">
    <source>
        <dbReference type="PROSITE" id="PS51503"/>
    </source>
</evidence>
<proteinExistence type="predicted"/>
<dbReference type="AlphaFoldDB" id="V5GEG7"/>
<dbReference type="PANTHER" id="PTHR12297:SF18">
    <property type="entry name" value="HIG1 DOMAIN FAMILY MEMBER 2A"/>
    <property type="match status" value="1"/>
</dbReference>
<dbReference type="OrthoDB" id="6604018at2759"/>
<feature type="transmembrane region" description="Helical" evidence="5">
    <location>
        <begin position="96"/>
        <end position="118"/>
    </location>
</feature>
<feature type="transmembrane region" description="Helical" evidence="5">
    <location>
        <begin position="65"/>
        <end position="84"/>
    </location>
</feature>
<reference evidence="7" key="1">
    <citation type="submission" date="2013-07" db="EMBL/GenBank/DDBJ databases">
        <title>Midgut Transcriptome Profiling of Anoplphora glabripennis, a Lignocellulose Degrading, Wood-Boring Cerambycid.</title>
        <authorList>
            <person name="Scully E.D."/>
            <person name="Hoover K."/>
            <person name="Carlson J.E."/>
            <person name="Tien M."/>
            <person name="Geib S.M."/>
        </authorList>
    </citation>
    <scope>NUCLEOTIDE SEQUENCE</scope>
</reference>
<protein>
    <submittedName>
        <fullName evidence="7">HIG1 domain family member 2A, mitochondrial</fullName>
    </submittedName>
</protein>
<feature type="domain" description="HIG1" evidence="6">
    <location>
        <begin position="37"/>
        <end position="125"/>
    </location>
</feature>
<keyword evidence="4 5" id="KW-0472">Membrane</keyword>
<organism evidence="7">
    <name type="scientific">Anoplophora glabripennis</name>
    <name type="common">Asian longhorn beetle</name>
    <name type="synonym">Anoplophora nobilis</name>
    <dbReference type="NCBI Taxonomy" id="217634"/>
    <lineage>
        <taxon>Eukaryota</taxon>
        <taxon>Metazoa</taxon>
        <taxon>Ecdysozoa</taxon>
        <taxon>Arthropoda</taxon>
        <taxon>Hexapoda</taxon>
        <taxon>Insecta</taxon>
        <taxon>Pterygota</taxon>
        <taxon>Neoptera</taxon>
        <taxon>Endopterygota</taxon>
        <taxon>Coleoptera</taxon>
        <taxon>Polyphaga</taxon>
        <taxon>Cucujiformia</taxon>
        <taxon>Chrysomeloidea</taxon>
        <taxon>Cerambycidae</taxon>
        <taxon>Lamiinae</taxon>
        <taxon>Lamiini</taxon>
        <taxon>Anoplophora</taxon>
    </lineage>
</organism>
<dbReference type="InterPro" id="IPR007667">
    <property type="entry name" value="Hypoxia_induced_domain"/>
</dbReference>
<evidence type="ECO:0000256" key="5">
    <source>
        <dbReference type="SAM" id="Phobius"/>
    </source>
</evidence>
<comment type="subcellular location">
    <subcellularLocation>
        <location evidence="1">Mitochondrion membrane</location>
    </subcellularLocation>
</comment>
<dbReference type="GO" id="GO:0097250">
    <property type="term" value="P:mitochondrial respirasome assembly"/>
    <property type="evidence" value="ECO:0007669"/>
    <property type="project" value="TreeGrafter"/>
</dbReference>
<feature type="non-terminal residue" evidence="7">
    <location>
        <position position="1"/>
    </location>
</feature>
<keyword evidence="2 5" id="KW-0812">Transmembrane</keyword>
<dbReference type="Gene3D" id="6.10.140.1320">
    <property type="match status" value="1"/>
</dbReference>
<evidence type="ECO:0000256" key="2">
    <source>
        <dbReference type="ARBA" id="ARBA00022692"/>
    </source>
</evidence>
<name>V5GEG7_ANOGL</name>
<accession>V5GEG7</accession>
<dbReference type="InterPro" id="IPR050355">
    <property type="entry name" value="RCF1"/>
</dbReference>
<dbReference type="GO" id="GO:0031966">
    <property type="term" value="C:mitochondrial membrane"/>
    <property type="evidence" value="ECO:0007669"/>
    <property type="project" value="UniProtKB-SubCell"/>
</dbReference>
<evidence type="ECO:0000256" key="3">
    <source>
        <dbReference type="ARBA" id="ARBA00022989"/>
    </source>
</evidence>
<dbReference type="PANTHER" id="PTHR12297">
    <property type="entry name" value="HYPOXIA-INDUCBILE GENE 1 HIG1 -RELATED"/>
    <property type="match status" value="1"/>
</dbReference>
<keyword evidence="3 5" id="KW-1133">Transmembrane helix</keyword>
<gene>
    <name evidence="7" type="primary">HIG2A</name>
</gene>
<evidence type="ECO:0000256" key="1">
    <source>
        <dbReference type="ARBA" id="ARBA00004325"/>
    </source>
</evidence>